<organism evidence="2">
    <name type="scientific">Picea glauca</name>
    <name type="common">White spruce</name>
    <name type="synonym">Pinus glauca</name>
    <dbReference type="NCBI Taxonomy" id="3330"/>
    <lineage>
        <taxon>Eukaryota</taxon>
        <taxon>Viridiplantae</taxon>
        <taxon>Streptophyta</taxon>
        <taxon>Embryophyta</taxon>
        <taxon>Tracheophyta</taxon>
        <taxon>Spermatophyta</taxon>
        <taxon>Pinopsida</taxon>
        <taxon>Pinidae</taxon>
        <taxon>Conifers I</taxon>
        <taxon>Pinales</taxon>
        <taxon>Pinaceae</taxon>
        <taxon>Picea</taxon>
    </lineage>
</organism>
<dbReference type="AlphaFoldDB" id="A0A101LVV7"/>
<evidence type="ECO:0000313" key="2">
    <source>
        <dbReference type="EMBL" id="KUM46108.1"/>
    </source>
</evidence>
<name>A0A101LVV7_PICGL</name>
<protein>
    <submittedName>
        <fullName evidence="2">Uncharacterized protein</fullName>
    </submittedName>
</protein>
<reference evidence="2" key="1">
    <citation type="journal article" date="2015" name="Genome Biol. Evol.">
        <title>Organellar Genomes of White Spruce (Picea glauca): Assembly and Annotation.</title>
        <authorList>
            <person name="Jackman S.D."/>
            <person name="Warren R.L."/>
            <person name="Gibb E.A."/>
            <person name="Vandervalk B.P."/>
            <person name="Mohamadi H."/>
            <person name="Chu J."/>
            <person name="Raymond A."/>
            <person name="Pleasance S."/>
            <person name="Coope R."/>
            <person name="Wildung M.R."/>
            <person name="Ritland C.E."/>
            <person name="Bousquet J."/>
            <person name="Jones S.J."/>
            <person name="Bohlmann J."/>
            <person name="Birol I."/>
        </authorList>
    </citation>
    <scope>NUCLEOTIDE SEQUENCE [LARGE SCALE GENOMIC DNA]</scope>
    <source>
        <tissue evidence="2">Flushing bud</tissue>
    </source>
</reference>
<keyword evidence="1" id="KW-0732">Signal</keyword>
<feature type="signal peptide" evidence="1">
    <location>
        <begin position="1"/>
        <end position="15"/>
    </location>
</feature>
<keyword evidence="2" id="KW-0496">Mitochondrion</keyword>
<gene>
    <name evidence="2" type="ORF">ABT39_MTgene1914</name>
</gene>
<geneLocation type="mitochondrion" evidence="2"/>
<dbReference type="EMBL" id="LKAM01000013">
    <property type="protein sequence ID" value="KUM46108.1"/>
    <property type="molecule type" value="Genomic_DNA"/>
</dbReference>
<accession>A0A101LVV7</accession>
<sequence>MSLPLMLLLLARMHASPLLLLVVLDQLLLQGAVSPSQFAASYGSGRVHAGYRTASFTGSLLPTSYLPPLLAHPRPLYVHKYIYIVKDLLALPLRGKLLVPELENIKLEDLKL</sequence>
<comment type="caution">
    <text evidence="2">The sequence shown here is derived from an EMBL/GenBank/DDBJ whole genome shotgun (WGS) entry which is preliminary data.</text>
</comment>
<feature type="chain" id="PRO_5012881661" evidence="1">
    <location>
        <begin position="16"/>
        <end position="112"/>
    </location>
</feature>
<proteinExistence type="predicted"/>
<evidence type="ECO:0000256" key="1">
    <source>
        <dbReference type="SAM" id="SignalP"/>
    </source>
</evidence>